<keyword evidence="3" id="KW-0255">Endonuclease</keyword>
<evidence type="ECO:0000256" key="1">
    <source>
        <dbReference type="SAM" id="Coils"/>
    </source>
</evidence>
<dbReference type="PANTHER" id="PTHR32114:SF2">
    <property type="entry name" value="ABC TRANSPORTER ABCH.3"/>
    <property type="match status" value="1"/>
</dbReference>
<reference evidence="3 4" key="1">
    <citation type="journal article" date="2010" name="Environ. Microbiol.">
        <title>Genomic analysis of oceanic cyanobacterial myoviruses compared with T4-like myoviruses from diverse hosts and environments.</title>
        <authorList>
            <person name="Sullivan M.B."/>
            <person name="Huang K.H."/>
            <person name="Ignacio-Espinoza J.C."/>
            <person name="Berlin A.M."/>
            <person name="Kelly L."/>
            <person name="Weigele P.R."/>
            <person name="DeFrancesco A.S."/>
            <person name="Kern S.E."/>
            <person name="Thompson L.R."/>
            <person name="Young S."/>
            <person name="Yandava C."/>
            <person name="Fu R."/>
            <person name="Krastins B."/>
            <person name="Chase M."/>
            <person name="Sarracino D."/>
            <person name="Osburne M.S."/>
            <person name="Henn M.R."/>
            <person name="Chisholm S.W."/>
        </authorList>
    </citation>
    <scope>NUCLEOTIDE SEQUENCE [LARGE SCALE GENOMIC DNA]</scope>
    <source>
        <strain evidence="3">6501-1</strain>
    </source>
</reference>
<dbReference type="CDD" id="cd00267">
    <property type="entry name" value="ABC_ATPase"/>
    <property type="match status" value="1"/>
</dbReference>
<feature type="coiled-coil region" evidence="1">
    <location>
        <begin position="191"/>
        <end position="250"/>
    </location>
</feature>
<dbReference type="EMBL" id="GU071094">
    <property type="protein sequence ID" value="ADO97201.1"/>
    <property type="molecule type" value="Genomic_DNA"/>
</dbReference>
<gene>
    <name evidence="3" type="primary">gp46</name>
    <name evidence="3" type="ORF">SSM1_149</name>
</gene>
<feature type="domain" description="RecF/RecN/SMC N-terminal" evidence="2">
    <location>
        <begin position="5"/>
        <end position="550"/>
    </location>
</feature>
<keyword evidence="1" id="KW-0175">Coiled coil</keyword>
<keyword evidence="3" id="KW-0378">Hydrolase</keyword>
<proteinExistence type="predicted"/>
<organism evidence="3 4">
    <name type="scientific">Synechococcus phage S-SM1</name>
    <dbReference type="NCBI Taxonomy" id="444859"/>
    <lineage>
        <taxon>Viruses</taxon>
        <taxon>Duplodnaviria</taxon>
        <taxon>Heunggongvirae</taxon>
        <taxon>Uroviricota</taxon>
        <taxon>Caudoviricetes</taxon>
        <taxon>Pantevenvirales</taxon>
        <taxon>Kyanoviridae</taxon>
        <taxon>Thetisvirus</taxon>
        <taxon>Thetisvirus ssm1</taxon>
    </lineage>
</organism>
<dbReference type="Pfam" id="PF02463">
    <property type="entry name" value="SMC_N"/>
    <property type="match status" value="1"/>
</dbReference>
<name>E3SIF6_9CAUD</name>
<evidence type="ECO:0000313" key="4">
    <source>
        <dbReference type="Proteomes" id="UP000006523"/>
    </source>
</evidence>
<dbReference type="Proteomes" id="UP000006523">
    <property type="component" value="Segment"/>
</dbReference>
<dbReference type="KEGG" id="vg:10327479"/>
<evidence type="ECO:0000259" key="2">
    <source>
        <dbReference type="Pfam" id="PF02463"/>
    </source>
</evidence>
<evidence type="ECO:0000313" key="3">
    <source>
        <dbReference type="EMBL" id="ADO97201.1"/>
    </source>
</evidence>
<dbReference type="PANTHER" id="PTHR32114">
    <property type="entry name" value="ABC TRANSPORTER ABCH.3"/>
    <property type="match status" value="1"/>
</dbReference>
<keyword evidence="4" id="KW-1185">Reference proteome</keyword>
<dbReference type="GeneID" id="10327479"/>
<dbReference type="InterPro" id="IPR027417">
    <property type="entry name" value="P-loop_NTPase"/>
</dbReference>
<dbReference type="SUPFAM" id="SSF75712">
    <property type="entry name" value="Rad50 coiled-coil Zn hook"/>
    <property type="match status" value="1"/>
</dbReference>
<dbReference type="RefSeq" id="YP_004323040.1">
    <property type="nucleotide sequence ID" value="NC_015282.1"/>
</dbReference>
<dbReference type="SUPFAM" id="SSF52540">
    <property type="entry name" value="P-loop containing nucleoside triphosphate hydrolases"/>
    <property type="match status" value="1"/>
</dbReference>
<dbReference type="OrthoDB" id="6017at10239"/>
<dbReference type="InterPro" id="IPR003395">
    <property type="entry name" value="RecF/RecN/SMC_N"/>
</dbReference>
<sequence length="573" mass="65758">MIIFESIRWKNFLSTGDQWTEIDLNEYSSTLIVGTNGAGKSTMLDALCFGLFNKPFRKINRGQLVNSINEKSTKVEVCFSIGKDEYRVFRGIKPNVFELYKNNKLVDQDAAAKDTQKYLEQSVLKLNFKSFTQVVILGSSTFVPFMQLPAAHRREVIEDLLDINIFSNMNQLLKDRVRTAQSQSNDCTHLLNIAEERVESQERLIQSLAQVNTSRQQEKEDKIKTNLESIESVKAEKEKYELQLIKEESNLVGVDNHKELLTSLRQTQSDTNSELKSAAKELKFFKTHDECPTCSQQIEKEFKNAAIGGLEQKGKKLTKEIKSLTEQINDTVTVIEQMDAISKQCFETRNKITRSEREIVRLEFENLNLKDELIKLQTDTPNMDKEKESLVSFQNDLETTKTDCGKISQTLDEYRVVSNLLKDSGIKSQIIKKYVPIFNNLINKYLHSMDFFVNFTLDEEFGEVIKSRFRDEFSYSSFSEGEKQKIDLALLFTWREVARMKNSVATNLLILDEVFDSSLDASATGELLSILRSLGNDANVFVISHKGDILVDKFLRTIKFEKVNDFSKMSDDS</sequence>
<keyword evidence="3" id="KW-0540">Nuclease</keyword>
<dbReference type="Gene3D" id="3.40.50.300">
    <property type="entry name" value="P-loop containing nucleotide triphosphate hydrolases"/>
    <property type="match status" value="2"/>
</dbReference>
<protein>
    <submittedName>
        <fullName evidence="3">Recombination endonuclease subunit</fullName>
    </submittedName>
</protein>
<dbReference type="GO" id="GO:0004519">
    <property type="term" value="F:endonuclease activity"/>
    <property type="evidence" value="ECO:0007669"/>
    <property type="project" value="UniProtKB-KW"/>
</dbReference>
<accession>E3SIF6</accession>
<feature type="coiled-coil region" evidence="1">
    <location>
        <begin position="352"/>
        <end position="379"/>
    </location>
</feature>